<gene>
    <name evidence="2" type="ORF">CSOJ01_11031</name>
</gene>
<dbReference type="SUPFAM" id="SSF48208">
    <property type="entry name" value="Six-hairpin glycosidases"/>
    <property type="match status" value="1"/>
</dbReference>
<dbReference type="Proteomes" id="UP000652219">
    <property type="component" value="Unassembled WGS sequence"/>
</dbReference>
<dbReference type="InterPro" id="IPR012878">
    <property type="entry name" value="Beta-AFase-like_GH127_cat"/>
</dbReference>
<sequence length="711" mass="80777">MSSAEPFSKSLVPFKYELYPLGSIKPNGWFRDQLRLSAKGLGGTLFHFYRFVKESTWLGGTWEYTPLNEAAPYWYNYIVPLAYSLDGNSDPRLFSEIKKQADYFLVYTLKHQAEDGWLGPETTSHTRGIWARCLLLQGLVNHAAADASKRDPIMDAVIRFVRLVHAMLKNNYQGYMPQKDDVFDLQLFGVARAHELALTLQWLYEQTDDQNDRRIIWGVMEMMWEGSRIMERDWTQFFGKDFPRDPSVRYKSLNFKHGVNVAQGLRYPAHLYRMQPSEDLATLCRDAVMKTFAFHGTAAGSISSDEYIGGLSPQRGSELCCSVELMFSLSYLYQLFGDNQFADLVDSAAFNAMPAGISADWWSHQYITQVNQPWACEFEVPEGEKTPFYDVCRYANVFGLEPEFPCCTVNHPTAYPKLLMNTFLWKSNDADPPSILHAYLLPSRLETDGITINCESNYPFVACALHYSIRTDKPFELLLRVPTWASASSTIELKDFGPSSPSTVHSFAPSTEARSEFLHSVKIPRSGSFEVFVTINAEVRVKEHKNNSVSFYYGPLLYAFEIDFETKTRLPRNYKDQASDCAEIAELGDRSGEPWMEHTRDHDYVPKSDWNIAVDPTKEAKVVVSKEPWIDDGSGGRTVSSLPDPVWEFGASPVHLEVTAAWVNWPTRNGTAADPRDVEREVQGEPFLAKLVPYGTAKLHVAQFPVVNVNF</sequence>
<keyword evidence="3" id="KW-1185">Reference proteome</keyword>
<reference evidence="2 3" key="1">
    <citation type="journal article" date="2020" name="Phytopathology">
        <title>Genome Sequence Resources of Colletotrichum truncatum, C. plurivorum, C. musicola, and C. sojae: Four Species Pathogenic to Soybean (Glycine max).</title>
        <authorList>
            <person name="Rogerio F."/>
            <person name="Boufleur T.R."/>
            <person name="Ciampi-Guillardi M."/>
            <person name="Sukno S.A."/>
            <person name="Thon M.R."/>
            <person name="Massola Junior N.S."/>
            <person name="Baroncelli R."/>
        </authorList>
    </citation>
    <scope>NUCLEOTIDE SEQUENCE [LARGE SCALE GENOMIC DNA]</scope>
    <source>
        <strain evidence="2 3">LFN0009</strain>
    </source>
</reference>
<comment type="caution">
    <text evidence="2">The sequence shown here is derived from an EMBL/GenBank/DDBJ whole genome shotgun (WGS) entry which is preliminary data.</text>
</comment>
<dbReference type="InterPro" id="IPR008928">
    <property type="entry name" value="6-hairpin_glycosidase_sf"/>
</dbReference>
<evidence type="ECO:0000313" key="3">
    <source>
        <dbReference type="Proteomes" id="UP000652219"/>
    </source>
</evidence>
<evidence type="ECO:0000313" key="2">
    <source>
        <dbReference type="EMBL" id="KAF6803263.1"/>
    </source>
</evidence>
<dbReference type="Pfam" id="PF07944">
    <property type="entry name" value="Beta-AFase-like_GH127_cat"/>
    <property type="match status" value="1"/>
</dbReference>
<accession>A0A8H6IZ05</accession>
<dbReference type="PANTHER" id="PTHR31151:SF0">
    <property type="entry name" value="PROLINE-TRNA LIGASE (DUF1680)"/>
    <property type="match status" value="1"/>
</dbReference>
<proteinExistence type="predicted"/>
<dbReference type="PANTHER" id="PTHR31151">
    <property type="entry name" value="PROLINE-TRNA LIGASE (DUF1680)"/>
    <property type="match status" value="1"/>
</dbReference>
<protein>
    <submittedName>
        <fullName evidence="2">Duf1680 domain containing protein</fullName>
    </submittedName>
</protein>
<feature type="domain" description="Non-reducing end beta-L-arabinofuranosidase-like GH127 catalytic" evidence="1">
    <location>
        <begin position="73"/>
        <end position="370"/>
    </location>
</feature>
<dbReference type="EMBL" id="WIGN01000243">
    <property type="protein sequence ID" value="KAF6803263.1"/>
    <property type="molecule type" value="Genomic_DNA"/>
</dbReference>
<organism evidence="2 3">
    <name type="scientific">Colletotrichum sojae</name>
    <dbReference type="NCBI Taxonomy" id="2175907"/>
    <lineage>
        <taxon>Eukaryota</taxon>
        <taxon>Fungi</taxon>
        <taxon>Dikarya</taxon>
        <taxon>Ascomycota</taxon>
        <taxon>Pezizomycotina</taxon>
        <taxon>Sordariomycetes</taxon>
        <taxon>Hypocreomycetidae</taxon>
        <taxon>Glomerellales</taxon>
        <taxon>Glomerellaceae</taxon>
        <taxon>Colletotrichum</taxon>
        <taxon>Colletotrichum orchidearum species complex</taxon>
    </lineage>
</organism>
<dbReference type="AlphaFoldDB" id="A0A8H6IZ05"/>
<dbReference type="GO" id="GO:0005975">
    <property type="term" value="P:carbohydrate metabolic process"/>
    <property type="evidence" value="ECO:0007669"/>
    <property type="project" value="InterPro"/>
</dbReference>
<evidence type="ECO:0000259" key="1">
    <source>
        <dbReference type="Pfam" id="PF07944"/>
    </source>
</evidence>
<name>A0A8H6IZ05_9PEZI</name>